<dbReference type="PROSITE" id="PS50893">
    <property type="entry name" value="ABC_TRANSPORTER_2"/>
    <property type="match status" value="1"/>
</dbReference>
<dbReference type="Proteomes" id="UP000192569">
    <property type="component" value="Chromosome I"/>
</dbReference>
<dbReference type="FunFam" id="3.40.50.300:FF:000589">
    <property type="entry name" value="ABC transporter, ATP-binding subunit"/>
    <property type="match status" value="1"/>
</dbReference>
<keyword evidence="11" id="KW-1185">Reference proteome</keyword>
<dbReference type="PANTHER" id="PTHR43582:SF2">
    <property type="entry name" value="LINEARMYCIN RESISTANCE ATP-BINDING PROTEIN LNRL"/>
    <property type="match status" value="1"/>
</dbReference>
<dbReference type="Gene3D" id="3.40.50.300">
    <property type="entry name" value="P-loop containing nucleotide triphosphate hydrolases"/>
    <property type="match status" value="1"/>
</dbReference>
<dbReference type="Pfam" id="PF13732">
    <property type="entry name" value="DrrA1-3_C"/>
    <property type="match status" value="1"/>
</dbReference>
<dbReference type="InterPro" id="IPR005894">
    <property type="entry name" value="DrrA"/>
</dbReference>
<organism evidence="10 11">
    <name type="scientific">Thermanaeromonas toyohensis ToBE</name>
    <dbReference type="NCBI Taxonomy" id="698762"/>
    <lineage>
        <taxon>Bacteria</taxon>
        <taxon>Bacillati</taxon>
        <taxon>Bacillota</taxon>
        <taxon>Clostridia</taxon>
        <taxon>Neomoorellales</taxon>
        <taxon>Neomoorellaceae</taxon>
        <taxon>Thermanaeromonas</taxon>
    </lineage>
</organism>
<name>A0A1W1VA10_9FIRM</name>
<dbReference type="GO" id="GO:0016887">
    <property type="term" value="F:ATP hydrolysis activity"/>
    <property type="evidence" value="ECO:0007669"/>
    <property type="project" value="InterPro"/>
</dbReference>
<dbReference type="InterPro" id="IPR017871">
    <property type="entry name" value="ABC_transporter-like_CS"/>
</dbReference>
<dbReference type="SUPFAM" id="SSF52540">
    <property type="entry name" value="P-loop containing nucleoside triphosphate hydrolases"/>
    <property type="match status" value="1"/>
</dbReference>
<gene>
    <name evidence="10" type="ORF">SAMN00808754_0274</name>
</gene>
<evidence type="ECO:0000256" key="2">
    <source>
        <dbReference type="ARBA" id="ARBA00022448"/>
    </source>
</evidence>
<dbReference type="NCBIfam" id="TIGR01188">
    <property type="entry name" value="drrA"/>
    <property type="match status" value="1"/>
</dbReference>
<dbReference type="GO" id="GO:1900753">
    <property type="term" value="P:doxorubicin transport"/>
    <property type="evidence" value="ECO:0007669"/>
    <property type="project" value="InterPro"/>
</dbReference>
<reference evidence="10 11" key="1">
    <citation type="submission" date="2017-04" db="EMBL/GenBank/DDBJ databases">
        <authorList>
            <person name="Afonso C.L."/>
            <person name="Miller P.J."/>
            <person name="Scott M.A."/>
            <person name="Spackman E."/>
            <person name="Goraichik I."/>
            <person name="Dimitrov K.M."/>
            <person name="Suarez D.L."/>
            <person name="Swayne D.E."/>
        </authorList>
    </citation>
    <scope>NUCLEOTIDE SEQUENCE [LARGE SCALE GENOMIC DNA]</scope>
    <source>
        <strain evidence="10 11">ToBE</strain>
    </source>
</reference>
<evidence type="ECO:0000256" key="7">
    <source>
        <dbReference type="ARBA" id="ARBA00023136"/>
    </source>
</evidence>
<comment type="subcellular location">
    <subcellularLocation>
        <location evidence="1">Cell membrane</location>
        <topology evidence="1">Peripheral membrane protein</topology>
        <orientation evidence="1">Cytoplasmic side</orientation>
    </subcellularLocation>
</comment>
<dbReference type="PANTHER" id="PTHR43582">
    <property type="entry name" value="LINEARMYCIN RESISTANCE ATP-BINDING PROTEIN LNRL"/>
    <property type="match status" value="1"/>
</dbReference>
<proteinExistence type="inferred from homology"/>
<evidence type="ECO:0000256" key="4">
    <source>
        <dbReference type="ARBA" id="ARBA00022741"/>
    </source>
</evidence>
<dbReference type="PROSITE" id="PS00211">
    <property type="entry name" value="ABC_TRANSPORTER_1"/>
    <property type="match status" value="1"/>
</dbReference>
<evidence type="ECO:0000256" key="3">
    <source>
        <dbReference type="ARBA" id="ARBA00022475"/>
    </source>
</evidence>
<dbReference type="Pfam" id="PF00005">
    <property type="entry name" value="ABC_tran"/>
    <property type="match status" value="1"/>
</dbReference>
<feature type="domain" description="ABC transporter" evidence="9">
    <location>
        <begin position="5"/>
        <end position="235"/>
    </location>
</feature>
<dbReference type="InterPro" id="IPR027417">
    <property type="entry name" value="P-loop_NTPase"/>
</dbReference>
<protein>
    <submittedName>
        <fullName evidence="10">ABC-2 type transport system ATP-binding protein</fullName>
    </submittedName>
</protein>
<keyword evidence="4" id="KW-0547">Nucleotide-binding</keyword>
<keyword evidence="2" id="KW-0813">Transport</keyword>
<dbReference type="SMART" id="SM00382">
    <property type="entry name" value="AAA"/>
    <property type="match status" value="1"/>
</dbReference>
<evidence type="ECO:0000256" key="6">
    <source>
        <dbReference type="ARBA" id="ARBA00022967"/>
    </source>
</evidence>
<dbReference type="InterPro" id="IPR003593">
    <property type="entry name" value="AAA+_ATPase"/>
</dbReference>
<dbReference type="GO" id="GO:0005524">
    <property type="term" value="F:ATP binding"/>
    <property type="evidence" value="ECO:0007669"/>
    <property type="project" value="UniProtKB-KW"/>
</dbReference>
<keyword evidence="5 10" id="KW-0067">ATP-binding</keyword>
<evidence type="ECO:0000256" key="8">
    <source>
        <dbReference type="ARBA" id="ARBA00049985"/>
    </source>
</evidence>
<dbReference type="InterPro" id="IPR025302">
    <property type="entry name" value="DrrA1/2-like_C"/>
</dbReference>
<accession>A0A1W1VA10</accession>
<evidence type="ECO:0000256" key="1">
    <source>
        <dbReference type="ARBA" id="ARBA00004413"/>
    </source>
</evidence>
<keyword evidence="3" id="KW-1003">Cell membrane</keyword>
<dbReference type="AlphaFoldDB" id="A0A1W1VA10"/>
<evidence type="ECO:0000259" key="9">
    <source>
        <dbReference type="PROSITE" id="PS50893"/>
    </source>
</evidence>
<sequence>MTPIIEVENLRKVFGQVIAVDGISFVVEEGEIFGFLGPNGAGKSTTIRILCTLLRPTSGQARLAGYDILREPDAVRRSLGIVFQDSSLDDRLTAAQNLYLHGLLYGLPRPVLKKRMQEVLEMVGLAERQRDTVRTFSGGMRRRLEIARGLLHYPRVLFLDEPTLGLDPQTRTAIWEHLRKLREEKGLTIFMTTHYMDEAENCDRIAIIDYGRIQALDTPDNLKRWVGGDILTVVPLDGVDLAPLITHKYNLKVQHSPEGLRVEVSDGASFIPRLAGDLGGQIKSIHLRRPTLDDVFLKLTGRAIREEEASAVERMRLSSHRRPVRR</sequence>
<keyword evidence="7" id="KW-0472">Membrane</keyword>
<keyword evidence="6" id="KW-1278">Translocase</keyword>
<evidence type="ECO:0000256" key="5">
    <source>
        <dbReference type="ARBA" id="ARBA00022840"/>
    </source>
</evidence>
<dbReference type="RefSeq" id="WP_084663307.1">
    <property type="nucleotide sequence ID" value="NZ_LT838272.1"/>
</dbReference>
<dbReference type="InterPro" id="IPR003439">
    <property type="entry name" value="ABC_transporter-like_ATP-bd"/>
</dbReference>
<dbReference type="OrthoDB" id="9804819at2"/>
<evidence type="ECO:0000313" key="10">
    <source>
        <dbReference type="EMBL" id="SMB90307.1"/>
    </source>
</evidence>
<dbReference type="STRING" id="698762.SAMN00808754_0274"/>
<dbReference type="GO" id="GO:0043215">
    <property type="term" value="P:daunorubicin transport"/>
    <property type="evidence" value="ECO:0007669"/>
    <property type="project" value="InterPro"/>
</dbReference>
<dbReference type="EMBL" id="LT838272">
    <property type="protein sequence ID" value="SMB90307.1"/>
    <property type="molecule type" value="Genomic_DNA"/>
</dbReference>
<evidence type="ECO:0000313" key="11">
    <source>
        <dbReference type="Proteomes" id="UP000192569"/>
    </source>
</evidence>
<dbReference type="GO" id="GO:0005886">
    <property type="term" value="C:plasma membrane"/>
    <property type="evidence" value="ECO:0007669"/>
    <property type="project" value="UniProtKB-SubCell"/>
</dbReference>
<comment type="similarity">
    <text evidence="8">Belongs to the ABC transporter superfamily. Drug exporter-1 (DrugE1) (TC 3.A.1.105) family.</text>
</comment>